<gene>
    <name evidence="3" type="ORF">FN846DRAFT_899501</name>
</gene>
<organism evidence="3 4">
    <name type="scientific">Sphaerosporella brunnea</name>
    <dbReference type="NCBI Taxonomy" id="1250544"/>
    <lineage>
        <taxon>Eukaryota</taxon>
        <taxon>Fungi</taxon>
        <taxon>Dikarya</taxon>
        <taxon>Ascomycota</taxon>
        <taxon>Pezizomycotina</taxon>
        <taxon>Pezizomycetes</taxon>
        <taxon>Pezizales</taxon>
        <taxon>Pyronemataceae</taxon>
        <taxon>Sphaerosporella</taxon>
    </lineage>
</organism>
<accession>A0A5J5ETL4</accession>
<evidence type="ECO:0000313" key="4">
    <source>
        <dbReference type="Proteomes" id="UP000326924"/>
    </source>
</evidence>
<evidence type="ECO:0000256" key="2">
    <source>
        <dbReference type="SAM" id="Phobius"/>
    </source>
</evidence>
<dbReference type="InterPro" id="IPR019431">
    <property type="entry name" value="DUF2417"/>
</dbReference>
<dbReference type="OrthoDB" id="164921at2759"/>
<keyword evidence="2" id="KW-1133">Transmembrane helix</keyword>
<feature type="transmembrane region" description="Helical" evidence="2">
    <location>
        <begin position="179"/>
        <end position="201"/>
    </location>
</feature>
<dbReference type="Proteomes" id="UP000326924">
    <property type="component" value="Unassembled WGS sequence"/>
</dbReference>
<feature type="compositionally biased region" description="Basic and acidic residues" evidence="1">
    <location>
        <begin position="14"/>
        <end position="25"/>
    </location>
</feature>
<feature type="region of interest" description="Disordered" evidence="1">
    <location>
        <begin position="1"/>
        <end position="25"/>
    </location>
</feature>
<keyword evidence="2" id="KW-0812">Transmembrane</keyword>
<dbReference type="Pfam" id="PF10329">
    <property type="entry name" value="DUF2417"/>
    <property type="match status" value="1"/>
</dbReference>
<evidence type="ECO:0008006" key="5">
    <source>
        <dbReference type="Google" id="ProtNLM"/>
    </source>
</evidence>
<evidence type="ECO:0000256" key="1">
    <source>
        <dbReference type="SAM" id="MobiDB-lite"/>
    </source>
</evidence>
<comment type="caution">
    <text evidence="3">The sequence shown here is derived from an EMBL/GenBank/DDBJ whole genome shotgun (WGS) entry which is preliminary data.</text>
</comment>
<protein>
    <recommendedName>
        <fullName evidence="5">AB hydrolase-1 domain-containing protein</fullName>
    </recommendedName>
</protein>
<evidence type="ECO:0000313" key="3">
    <source>
        <dbReference type="EMBL" id="KAA8902111.1"/>
    </source>
</evidence>
<dbReference type="Gene3D" id="3.40.50.1820">
    <property type="entry name" value="alpha/beta hydrolase"/>
    <property type="match status" value="1"/>
</dbReference>
<dbReference type="InterPro" id="IPR029058">
    <property type="entry name" value="AB_hydrolase_fold"/>
</dbReference>
<reference evidence="3 4" key="1">
    <citation type="submission" date="2019-09" db="EMBL/GenBank/DDBJ databases">
        <title>Draft genome of the ectomycorrhizal ascomycete Sphaerosporella brunnea.</title>
        <authorList>
            <consortium name="DOE Joint Genome Institute"/>
            <person name="Benucci G.M."/>
            <person name="Marozzi G."/>
            <person name="Antonielli L."/>
            <person name="Sanchez S."/>
            <person name="Marco P."/>
            <person name="Wang X."/>
            <person name="Falini L.B."/>
            <person name="Barry K."/>
            <person name="Haridas S."/>
            <person name="Lipzen A."/>
            <person name="Labutti K."/>
            <person name="Grigoriev I.V."/>
            <person name="Murat C."/>
            <person name="Martin F."/>
            <person name="Albertini E."/>
            <person name="Donnini D."/>
            <person name="Bonito G."/>
        </authorList>
    </citation>
    <scope>NUCLEOTIDE SEQUENCE [LARGE SCALE GENOMIC DNA]</scope>
    <source>
        <strain evidence="3 4">Sb_GMNB300</strain>
    </source>
</reference>
<proteinExistence type="predicted"/>
<dbReference type="FunCoup" id="A0A5J5ETL4">
    <property type="interactions" value="44"/>
</dbReference>
<feature type="transmembrane region" description="Helical" evidence="2">
    <location>
        <begin position="132"/>
        <end position="150"/>
    </location>
</feature>
<dbReference type="InParanoid" id="A0A5J5ETL4"/>
<keyword evidence="2" id="KW-0472">Membrane</keyword>
<feature type="transmembrane region" description="Helical" evidence="2">
    <location>
        <begin position="104"/>
        <end position="126"/>
    </location>
</feature>
<keyword evidence="4" id="KW-1185">Reference proteome</keyword>
<sequence>MHKFWGASPSPSHSDGEQEQQQRRRGYLDPDDPAVSPYNLWSVWALRLFSILFLIVSILWWLILLCSMFATPPGFHTRGSGWFSFAYVPLLLWEFLRLLKAERLILGSTFFFLFVNATIILCAYPLRNGENWVGIVSVLWALWVTAWAIMCDRVVEYGKREEEQRLTGRCENRKSLREWCSVFTGSTTSIIFLVIAILFTINLSICARDATLPAPGNRYFVDGNKYQVHVFCTGNKTDQHGNKLTTVFLEAGEDPVEPSFETWIRESFDSSHGIVKRYCYWDRPGIAWSENAPSPLSAGMAVDALSEALRNADESGPWILVSHGIGGIYSRIFASRHAAEVQGLLLIDTTPESLLSRVGSPARGFLLWLRGVIYPLGLDRLVSTILLQHSREDRVFGRDAYQSGGQIKAKLQENLVAKTFTRNEIEAAKAILPKDTPVVVVSSGHEVKRSKAWFDGQRALSMLPQKVLAWDVVDGARHEVWRNDRGRDVLEKRLLQLEKA</sequence>
<name>A0A5J5ETL4_9PEZI</name>
<dbReference type="EMBL" id="VXIS01000136">
    <property type="protein sequence ID" value="KAA8902111.1"/>
    <property type="molecule type" value="Genomic_DNA"/>
</dbReference>
<feature type="transmembrane region" description="Helical" evidence="2">
    <location>
        <begin position="82"/>
        <end position="99"/>
    </location>
</feature>
<dbReference type="AlphaFoldDB" id="A0A5J5ETL4"/>
<dbReference type="SUPFAM" id="SSF53474">
    <property type="entry name" value="alpha/beta-Hydrolases"/>
    <property type="match status" value="1"/>
</dbReference>
<feature type="transmembrane region" description="Helical" evidence="2">
    <location>
        <begin position="48"/>
        <end position="70"/>
    </location>
</feature>